<name>A0A8H2WPD4_9AGAM</name>
<dbReference type="PANTHER" id="PTHR37992">
    <property type="entry name" value="EXPRESSED PROTEIN"/>
    <property type="match status" value="1"/>
</dbReference>
<evidence type="ECO:0000313" key="2">
    <source>
        <dbReference type="EMBL" id="CAE6393504.1"/>
    </source>
</evidence>
<evidence type="ECO:0000313" key="3">
    <source>
        <dbReference type="Proteomes" id="UP000663843"/>
    </source>
</evidence>
<keyword evidence="1" id="KW-0812">Transmembrane</keyword>
<keyword evidence="1" id="KW-0472">Membrane</keyword>
<feature type="transmembrane region" description="Helical" evidence="1">
    <location>
        <begin position="67"/>
        <end position="89"/>
    </location>
</feature>
<feature type="transmembrane region" description="Helical" evidence="1">
    <location>
        <begin position="469"/>
        <end position="493"/>
    </location>
</feature>
<feature type="transmembrane region" description="Helical" evidence="1">
    <location>
        <begin position="128"/>
        <end position="149"/>
    </location>
</feature>
<feature type="transmembrane region" description="Helical" evidence="1">
    <location>
        <begin position="169"/>
        <end position="191"/>
    </location>
</feature>
<keyword evidence="1" id="KW-1133">Transmembrane helix</keyword>
<reference evidence="2" key="1">
    <citation type="submission" date="2021-01" db="EMBL/GenBank/DDBJ databases">
        <authorList>
            <person name="Kaushik A."/>
        </authorList>
    </citation>
    <scope>NUCLEOTIDE SEQUENCE</scope>
    <source>
        <strain evidence="2">AG2-2IIIB</strain>
    </source>
</reference>
<feature type="transmembrane region" description="Helical" evidence="1">
    <location>
        <begin position="247"/>
        <end position="266"/>
    </location>
</feature>
<feature type="transmembrane region" description="Helical" evidence="1">
    <location>
        <begin position="25"/>
        <end position="46"/>
    </location>
</feature>
<comment type="caution">
    <text evidence="2">The sequence shown here is derived from an EMBL/GenBank/DDBJ whole genome shotgun (WGS) entry which is preliminary data.</text>
</comment>
<dbReference type="EMBL" id="CAJMWT010001339">
    <property type="protein sequence ID" value="CAE6393504.1"/>
    <property type="molecule type" value="Genomic_DNA"/>
</dbReference>
<accession>A0A8H2WPD4</accession>
<feature type="transmembrane region" description="Helical" evidence="1">
    <location>
        <begin position="101"/>
        <end position="121"/>
    </location>
</feature>
<dbReference type="InterPro" id="IPR038213">
    <property type="entry name" value="IFI6/IFI27-like_sf"/>
</dbReference>
<dbReference type="InterPro" id="IPR013920">
    <property type="entry name" value="DUF1774_fun"/>
</dbReference>
<gene>
    <name evidence="2" type="ORF">RDB_LOCUS31851</name>
</gene>
<feature type="transmembrane region" description="Helical" evidence="1">
    <location>
        <begin position="203"/>
        <end position="223"/>
    </location>
</feature>
<dbReference type="AlphaFoldDB" id="A0A8H2WPD4"/>
<protein>
    <submittedName>
        <fullName evidence="2">Uncharacterized protein</fullName>
    </submittedName>
</protein>
<sequence>MDPEVAFDTADPRTRLALKLLRLQVLTPLSVLINVAANLVCALVISPSMAEIMNLFPNGMTPKTEMVGFYMTVVYVLLIGFCVLLITARNPETKETLVNGVGLRLVVVNWLMTAWAALWALQLFIPSTIVLGIVALLLGWIAFSLFWYTPGGPLTRPFDNLFIHSPLKLWFLITLTLDFPLSLFIALEWNYPYTRPDMYARKQWEAFAFIVSMHTAGVIWVFFRQDLVVTIGGLWIVLSIMLRRPKAAPVFAVLIIFAVLYPLTYISTMAWKRLRRHEQDEGRIALPPDEDEPVPENGYENGGAVNQEDAALAPALGAVVPNGDDSLVGLQKRNIKDGIKNKFGDVKARALKVAGQGIKVAGKGVQVAGKGVKAAGNGVKVAGSQGVKAAGKGVKAVEKGIQKVGGELQKPFALDPELEGIREELRDVFPACAKSDCKNGIFVNEALRWVTRALKDVGVVVHENPAATAALVIGVSILLIELISGGMLIPIALRAIGFGTKGPIKNTIAAAVQRVINPVQLGSVFSRFQSAAMHGAALKELQSFVHIVISGLVGAGIAGLIEAGIKPHDHSIHQQEWRNWVSESMIYPSTDVTNNSTQLWGAYRSSGCMAYGYHEVRAPLASVPKGMDPLTVCKQTPALIYDMGFVTPLGCVDEGPKKGVVGLWYVPTNATQCMPKWSKFEDEGCMLYGRRRRFARLMGLKMNGDWKGVCESTPAIIDDKVYDRPSHCDDKGVGGIYGVFDIVDEKCECSCIRT</sequence>
<proteinExistence type="predicted"/>
<organism evidence="2 3">
    <name type="scientific">Rhizoctonia solani</name>
    <dbReference type="NCBI Taxonomy" id="456999"/>
    <lineage>
        <taxon>Eukaryota</taxon>
        <taxon>Fungi</taxon>
        <taxon>Dikarya</taxon>
        <taxon>Basidiomycota</taxon>
        <taxon>Agaricomycotina</taxon>
        <taxon>Agaricomycetes</taxon>
        <taxon>Cantharellales</taxon>
        <taxon>Ceratobasidiaceae</taxon>
        <taxon>Rhizoctonia</taxon>
    </lineage>
</organism>
<dbReference type="PANTHER" id="PTHR37992:SF1">
    <property type="entry name" value="DUF1774-DOMAIN-CONTAINING PROTEIN"/>
    <property type="match status" value="1"/>
</dbReference>
<dbReference type="Gene3D" id="6.10.110.10">
    <property type="match status" value="1"/>
</dbReference>
<feature type="transmembrane region" description="Helical" evidence="1">
    <location>
        <begin position="543"/>
        <end position="565"/>
    </location>
</feature>
<dbReference type="Proteomes" id="UP000663843">
    <property type="component" value="Unassembled WGS sequence"/>
</dbReference>
<evidence type="ECO:0000256" key="1">
    <source>
        <dbReference type="SAM" id="Phobius"/>
    </source>
</evidence>